<comment type="caution">
    <text evidence="8">The sequence shown here is derived from an EMBL/GenBank/DDBJ whole genome shotgun (WGS) entry which is preliminary data.</text>
</comment>
<dbReference type="NCBIfam" id="TIGR01326">
    <property type="entry name" value="OAH_OAS_sulfhy"/>
    <property type="match status" value="1"/>
</dbReference>
<reference evidence="9" key="1">
    <citation type="submission" date="2015-01" db="EMBL/GenBank/DDBJ databases">
        <title>Draft genome sequence of Rhodococcus pyridinivorans strain KG-16, a hydrocarbon-degrading bacterium.</title>
        <authorList>
            <person name="Aggarwal R.K."/>
            <person name="Dawar C."/>
        </authorList>
    </citation>
    <scope>NUCLEOTIDE SEQUENCE [LARGE SCALE GENOMIC DNA]</scope>
    <source>
        <strain evidence="9">KG-16</strain>
    </source>
</reference>
<dbReference type="InterPro" id="IPR000277">
    <property type="entry name" value="Cys/Met-Metab_PyrdxlP-dep_enz"/>
</dbReference>
<dbReference type="GO" id="GO:0071269">
    <property type="term" value="P:L-homocysteine biosynthetic process"/>
    <property type="evidence" value="ECO:0007669"/>
    <property type="project" value="TreeGrafter"/>
</dbReference>
<dbReference type="GO" id="GO:0019346">
    <property type="term" value="P:transsulfuration"/>
    <property type="evidence" value="ECO:0007669"/>
    <property type="project" value="InterPro"/>
</dbReference>
<organism evidence="8 9">
    <name type="scientific">Rhodococcus pyridinivorans KG-16</name>
    <dbReference type="NCBI Taxonomy" id="1441730"/>
    <lineage>
        <taxon>Bacteria</taxon>
        <taxon>Bacillati</taxon>
        <taxon>Actinomycetota</taxon>
        <taxon>Actinomycetes</taxon>
        <taxon>Mycobacteriales</taxon>
        <taxon>Nocardiaceae</taxon>
        <taxon>Rhodococcus</taxon>
    </lineage>
</organism>
<dbReference type="PROSITE" id="PS00868">
    <property type="entry name" value="CYS_MET_METAB_PP"/>
    <property type="match status" value="1"/>
</dbReference>
<evidence type="ECO:0000256" key="7">
    <source>
        <dbReference type="RuleBase" id="RU362118"/>
    </source>
</evidence>
<dbReference type="InterPro" id="IPR054542">
    <property type="entry name" value="Cys_met_metab_PP"/>
</dbReference>
<dbReference type="AlphaFoldDB" id="A0A0V9UPT6"/>
<evidence type="ECO:0000313" key="9">
    <source>
        <dbReference type="Proteomes" id="UP000053060"/>
    </source>
</evidence>
<dbReference type="GO" id="GO:0005737">
    <property type="term" value="C:cytoplasm"/>
    <property type="evidence" value="ECO:0007669"/>
    <property type="project" value="TreeGrafter"/>
</dbReference>
<dbReference type="GO" id="GO:0004124">
    <property type="term" value="F:cysteine synthase activity"/>
    <property type="evidence" value="ECO:0007669"/>
    <property type="project" value="TreeGrafter"/>
</dbReference>
<dbReference type="InterPro" id="IPR015424">
    <property type="entry name" value="PyrdxlP-dep_Trfase"/>
</dbReference>
<protein>
    <recommendedName>
        <fullName evidence="10">O-acetylhomoserine aminocarboxypropyltransferase</fullName>
    </recommendedName>
</protein>
<dbReference type="InterPro" id="IPR006235">
    <property type="entry name" value="OAc-hSer/O-AcSer_sulfhydrylase"/>
</dbReference>
<keyword evidence="4 6" id="KW-0663">Pyridoxal phosphate</keyword>
<comment type="similarity">
    <text evidence="2 7">Belongs to the trans-sulfuration enzymes family.</text>
</comment>
<dbReference type="Pfam" id="PF01053">
    <property type="entry name" value="Cys_Met_Meta_PP"/>
    <property type="match status" value="1"/>
</dbReference>
<dbReference type="NCBIfam" id="NF005872">
    <property type="entry name" value="PRK07812.1"/>
    <property type="match status" value="1"/>
</dbReference>
<evidence type="ECO:0000256" key="1">
    <source>
        <dbReference type="ARBA" id="ARBA00001933"/>
    </source>
</evidence>
<keyword evidence="3" id="KW-0808">Transferase</keyword>
<keyword evidence="5" id="KW-0028">Amino-acid biosynthesis</keyword>
<dbReference type="PANTHER" id="PTHR43797:SF2">
    <property type="entry name" value="HOMOCYSTEINE_CYSTEINE SYNTHASE"/>
    <property type="match status" value="1"/>
</dbReference>
<dbReference type="InterPro" id="IPR015422">
    <property type="entry name" value="PyrdxlP-dep_Trfase_small"/>
</dbReference>
<keyword evidence="5" id="KW-0486">Methionine biosynthesis</keyword>
<dbReference type="FunFam" id="3.40.640.10:FF:000035">
    <property type="entry name" value="O-succinylhomoserine sulfhydrylase"/>
    <property type="match status" value="1"/>
</dbReference>
<evidence type="ECO:0000256" key="3">
    <source>
        <dbReference type="ARBA" id="ARBA00022679"/>
    </source>
</evidence>
<accession>A0A0V9UPT6</accession>
<gene>
    <name evidence="8" type="ORF">Z045_00305</name>
</gene>
<evidence type="ECO:0000256" key="6">
    <source>
        <dbReference type="PIRSR" id="PIRSR001434-2"/>
    </source>
</evidence>
<reference evidence="8 9" key="2">
    <citation type="journal article" date="2016" name="Genome Announc.">
        <title>Draft Genome Sequence of a Versatile Hydrocarbon-Degrading Bacterium, Rhodococcus pyridinivorans Strain KG-16, Collected from Oil Fields in India.</title>
        <authorList>
            <person name="Aggarwal R.K."/>
            <person name="Dawar C."/>
            <person name="Phanindranath R."/>
            <person name="Mutnuri L."/>
            <person name="Dayal A.M."/>
        </authorList>
    </citation>
    <scope>NUCLEOTIDE SEQUENCE [LARGE SCALE GENOMIC DNA]</scope>
    <source>
        <strain evidence="8 9">KG-16</strain>
    </source>
</reference>
<feature type="modified residue" description="N6-(pyridoxal phosphate)lysine" evidence="6">
    <location>
        <position position="218"/>
    </location>
</feature>
<dbReference type="GO" id="GO:0003961">
    <property type="term" value="F:O-acetylhomoserine aminocarboxypropyltransferase activity"/>
    <property type="evidence" value="ECO:0007669"/>
    <property type="project" value="TreeGrafter"/>
</dbReference>
<dbReference type="PANTHER" id="PTHR43797">
    <property type="entry name" value="HOMOCYSTEINE/CYSTEINE SYNTHASE"/>
    <property type="match status" value="1"/>
</dbReference>
<dbReference type="Proteomes" id="UP000053060">
    <property type="component" value="Unassembled WGS sequence"/>
</dbReference>
<dbReference type="Gene3D" id="3.40.640.10">
    <property type="entry name" value="Type I PLP-dependent aspartate aminotransferase-like (Major domain)"/>
    <property type="match status" value="1"/>
</dbReference>
<evidence type="ECO:0000256" key="4">
    <source>
        <dbReference type="ARBA" id="ARBA00022898"/>
    </source>
</evidence>
<dbReference type="Gene3D" id="3.90.1150.10">
    <property type="entry name" value="Aspartate Aminotransferase, domain 1"/>
    <property type="match status" value="1"/>
</dbReference>
<dbReference type="SUPFAM" id="SSF53383">
    <property type="entry name" value="PLP-dependent transferases"/>
    <property type="match status" value="1"/>
</dbReference>
<dbReference type="EMBL" id="AZXY01000001">
    <property type="protein sequence ID" value="KSZ59983.1"/>
    <property type="molecule type" value="Genomic_DNA"/>
</dbReference>
<name>A0A0V9UPT6_9NOCA</name>
<dbReference type="InterPro" id="IPR015421">
    <property type="entry name" value="PyrdxlP-dep_Trfase_major"/>
</dbReference>
<dbReference type="CDD" id="cd00614">
    <property type="entry name" value="CGS_like"/>
    <property type="match status" value="1"/>
</dbReference>
<dbReference type="GO" id="GO:0030170">
    <property type="term" value="F:pyridoxal phosphate binding"/>
    <property type="evidence" value="ECO:0007669"/>
    <property type="project" value="InterPro"/>
</dbReference>
<comment type="cofactor">
    <cofactor evidence="1 7">
        <name>pyridoxal 5'-phosphate</name>
        <dbReference type="ChEBI" id="CHEBI:597326"/>
    </cofactor>
</comment>
<dbReference type="PIRSF" id="PIRSF001434">
    <property type="entry name" value="CGS"/>
    <property type="match status" value="1"/>
</dbReference>
<dbReference type="RefSeq" id="WP_060650112.1">
    <property type="nucleotide sequence ID" value="NZ_AZXY01000001.1"/>
</dbReference>
<evidence type="ECO:0008006" key="10">
    <source>
        <dbReference type="Google" id="ProtNLM"/>
    </source>
</evidence>
<dbReference type="GO" id="GO:0006535">
    <property type="term" value="P:cysteine biosynthetic process from serine"/>
    <property type="evidence" value="ECO:0007669"/>
    <property type="project" value="TreeGrafter"/>
</dbReference>
<dbReference type="PATRIC" id="fig|1441730.3.peg.70"/>
<proteinExistence type="inferred from homology"/>
<evidence type="ECO:0000256" key="2">
    <source>
        <dbReference type="ARBA" id="ARBA00009077"/>
    </source>
</evidence>
<evidence type="ECO:0000256" key="5">
    <source>
        <dbReference type="ARBA" id="ARBA00023167"/>
    </source>
</evidence>
<evidence type="ECO:0000313" key="8">
    <source>
        <dbReference type="EMBL" id="KSZ59983.1"/>
    </source>
</evidence>
<sequence length="436" mass="46319">MSDTPEATDPSANWSFETKQIHVGQPAGGDTKARALPIYQTTSYTFDSTDHAAALFGLAEPGNIYTRIMNPTQDAVEQRIAALEGGVAALLLASGQAAETFAILNLAQAGDHIVSSPYLYGGTYNLFHYTLPKLGIEVTFVEDPDNLDQWREAVRDNTRAFFGETIANPKNHILDLPGISGVAHENGLPLIVDNTVATPYLLRPLEHGADIVVHSATKYLGGHGTAIAGVIVDGGTFDWTQGRHAGFTTPDPSYHGVVFADLGAPAYALKARVQLLRDMGAAVSPFNAFLISQGLETLSLRIERHVENAQKVAEFLEGRPEVTSVAYAGLKSSPWYDRAQQLTPRGAGAIVVFELSGGIDAGKRFVNALTLHSHVANIGDVRSLVIHPASTTHSQLTGEEQIAAGVTPGLVRLAVGIENIDDILADITTGLEAAGS</sequence>